<dbReference type="EMBL" id="VLTN01000019">
    <property type="protein sequence ID" value="KAA0152702.1"/>
    <property type="molecule type" value="Genomic_DNA"/>
</dbReference>
<dbReference type="AlphaFoldDB" id="A0A5A8CI17"/>
<keyword evidence="2" id="KW-1133">Transmembrane helix</keyword>
<dbReference type="EMBL" id="VLTL01000126">
    <property type="protein sequence ID" value="KAA0159596.1"/>
    <property type="molecule type" value="Genomic_DNA"/>
</dbReference>
<feature type="region of interest" description="Disordered" evidence="1">
    <location>
        <begin position="49"/>
        <end position="70"/>
    </location>
</feature>
<dbReference type="EMBL" id="VLTO01000057">
    <property type="protein sequence ID" value="KAA0170973.1"/>
    <property type="molecule type" value="Genomic_DNA"/>
</dbReference>
<feature type="compositionally biased region" description="Acidic residues" evidence="1">
    <location>
        <begin position="51"/>
        <end position="70"/>
    </location>
</feature>
<dbReference type="InterPro" id="IPR018625">
    <property type="entry name" value="Pet100"/>
</dbReference>
<gene>
    <name evidence="6" type="ORF">FNF27_06450</name>
    <name evidence="4" type="ORF">FNF28_05800</name>
    <name evidence="3" type="ORF">FNF29_03591</name>
    <name evidence="5" type="ORF">FNF31_01791</name>
</gene>
<protein>
    <submittedName>
        <fullName evidence="3">Uncharacterized protein</fullName>
    </submittedName>
</protein>
<evidence type="ECO:0000313" key="4">
    <source>
        <dbReference type="EMBL" id="KAA0159596.1"/>
    </source>
</evidence>
<evidence type="ECO:0000313" key="8">
    <source>
        <dbReference type="Proteomes" id="UP000323011"/>
    </source>
</evidence>
<dbReference type="GO" id="GO:0005739">
    <property type="term" value="C:mitochondrion"/>
    <property type="evidence" value="ECO:0007669"/>
    <property type="project" value="InterPro"/>
</dbReference>
<evidence type="ECO:0000313" key="9">
    <source>
        <dbReference type="Proteomes" id="UP000324907"/>
    </source>
</evidence>
<name>A0A5A8CI17_CAFRO</name>
<keyword evidence="2" id="KW-0472">Membrane</keyword>
<evidence type="ECO:0000313" key="5">
    <source>
        <dbReference type="EMBL" id="KAA0165814.1"/>
    </source>
</evidence>
<evidence type="ECO:0000313" key="7">
    <source>
        <dbReference type="Proteomes" id="UP000322899"/>
    </source>
</evidence>
<evidence type="ECO:0000256" key="2">
    <source>
        <dbReference type="SAM" id="Phobius"/>
    </source>
</evidence>
<dbReference type="Proteomes" id="UP000323011">
    <property type="component" value="Unassembled WGS sequence"/>
</dbReference>
<dbReference type="Proteomes" id="UP000325113">
    <property type="component" value="Unassembled WGS sequence"/>
</dbReference>
<evidence type="ECO:0000313" key="6">
    <source>
        <dbReference type="EMBL" id="KAA0170973.1"/>
    </source>
</evidence>
<dbReference type="Proteomes" id="UP000322899">
    <property type="component" value="Unassembled WGS sequence"/>
</dbReference>
<feature type="transmembrane region" description="Helical" evidence="2">
    <location>
        <begin position="13"/>
        <end position="37"/>
    </location>
</feature>
<sequence>MRFGGFSLESFKFGVYIVAPLVAVYVFSVPEVFTGVITNRSYITYRPQVVIDDDDDEDEDEREDVDATEADLDEATARRIEAYVRVGQEEQRAQLQEMKKRLQADLAAEAADQAAEEDQSRA</sequence>
<dbReference type="Pfam" id="PF09803">
    <property type="entry name" value="Pet100"/>
    <property type="match status" value="1"/>
</dbReference>
<evidence type="ECO:0000256" key="1">
    <source>
        <dbReference type="SAM" id="MobiDB-lite"/>
    </source>
</evidence>
<dbReference type="EMBL" id="VLTM01000011">
    <property type="protein sequence ID" value="KAA0165814.1"/>
    <property type="molecule type" value="Genomic_DNA"/>
</dbReference>
<evidence type="ECO:0000313" key="3">
    <source>
        <dbReference type="EMBL" id="KAA0152702.1"/>
    </source>
</evidence>
<comment type="caution">
    <text evidence="3">The sequence shown here is derived from an EMBL/GenBank/DDBJ whole genome shotgun (WGS) entry which is preliminary data.</text>
</comment>
<dbReference type="GO" id="GO:0033617">
    <property type="term" value="P:mitochondrial respiratory chain complex IV assembly"/>
    <property type="evidence" value="ECO:0007669"/>
    <property type="project" value="InterPro"/>
</dbReference>
<keyword evidence="2" id="KW-0812">Transmembrane</keyword>
<proteinExistence type="predicted"/>
<evidence type="ECO:0000313" key="10">
    <source>
        <dbReference type="Proteomes" id="UP000325113"/>
    </source>
</evidence>
<dbReference type="Proteomes" id="UP000324907">
    <property type="component" value="Unassembled WGS sequence"/>
</dbReference>
<accession>A0A5A8CI17</accession>
<reference evidence="7 8" key="1">
    <citation type="submission" date="2019-07" db="EMBL/GenBank/DDBJ databases">
        <title>Genomes of Cafeteria roenbergensis.</title>
        <authorList>
            <person name="Fischer M.G."/>
            <person name="Hackl T."/>
            <person name="Roman M."/>
        </authorList>
    </citation>
    <scope>NUCLEOTIDE SEQUENCE [LARGE SCALE GENOMIC DNA]</scope>
    <source>
        <strain evidence="3 8">BVI</strain>
        <strain evidence="5 10">Cflag</strain>
        <strain evidence="6 7">E4-10P</strain>
        <strain evidence="4 9">RCC970-E3</strain>
    </source>
</reference>
<organism evidence="3 8">
    <name type="scientific">Cafeteria roenbergensis</name>
    <name type="common">Marine flagellate</name>
    <dbReference type="NCBI Taxonomy" id="33653"/>
    <lineage>
        <taxon>Eukaryota</taxon>
        <taxon>Sar</taxon>
        <taxon>Stramenopiles</taxon>
        <taxon>Bigyra</taxon>
        <taxon>Opalozoa</taxon>
        <taxon>Bicosoecida</taxon>
        <taxon>Cafeteriaceae</taxon>
        <taxon>Cafeteria</taxon>
    </lineage>
</organism>
<keyword evidence="8" id="KW-1185">Reference proteome</keyword>